<dbReference type="FunFam" id="4.10.280.10:FF:000103">
    <property type="entry name" value="Transcription factor bHLH162"/>
    <property type="match status" value="1"/>
</dbReference>
<dbReference type="InterPro" id="IPR015660">
    <property type="entry name" value="MASH1/Ascl1a-like"/>
</dbReference>
<keyword evidence="8" id="KW-1185">Reference proteome</keyword>
<dbReference type="GO" id="GO:0046983">
    <property type="term" value="F:protein dimerization activity"/>
    <property type="evidence" value="ECO:0007669"/>
    <property type="project" value="InterPro"/>
</dbReference>
<organism evidence="7 8">
    <name type="scientific">Citrus sinensis</name>
    <name type="common">Sweet orange</name>
    <name type="synonym">Citrus aurantium var. sinensis</name>
    <dbReference type="NCBI Taxonomy" id="2711"/>
    <lineage>
        <taxon>Eukaryota</taxon>
        <taxon>Viridiplantae</taxon>
        <taxon>Streptophyta</taxon>
        <taxon>Embryophyta</taxon>
        <taxon>Tracheophyta</taxon>
        <taxon>Spermatophyta</taxon>
        <taxon>Magnoliopsida</taxon>
        <taxon>eudicotyledons</taxon>
        <taxon>Gunneridae</taxon>
        <taxon>Pentapetalae</taxon>
        <taxon>rosids</taxon>
        <taxon>malvids</taxon>
        <taxon>Sapindales</taxon>
        <taxon>Rutaceae</taxon>
        <taxon>Aurantioideae</taxon>
        <taxon>Citrus</taxon>
    </lineage>
</organism>
<dbReference type="eggNOG" id="ENOG502RZNA">
    <property type="taxonomic scope" value="Eukaryota"/>
</dbReference>
<comment type="subcellular location">
    <subcellularLocation>
        <location evidence="1">Nucleus</location>
    </subcellularLocation>
</comment>
<feature type="domain" description="BHLH" evidence="6">
    <location>
        <begin position="7"/>
        <end position="59"/>
    </location>
</feature>
<name>A0A067G8S2_CITSI</name>
<dbReference type="GO" id="GO:0006357">
    <property type="term" value="P:regulation of transcription by RNA polymerase II"/>
    <property type="evidence" value="ECO:0000318"/>
    <property type="project" value="GO_Central"/>
</dbReference>
<dbReference type="PANTHER" id="PTHR13935">
    <property type="entry name" value="ACHAETE-SCUTE TRANSCRIPTION FACTOR-RELATED"/>
    <property type="match status" value="1"/>
</dbReference>
<dbReference type="Gene3D" id="4.10.280.10">
    <property type="entry name" value="Helix-loop-helix DNA-binding domain"/>
    <property type="match status" value="1"/>
</dbReference>
<dbReference type="SMR" id="A0A067G8S2"/>
<evidence type="ECO:0000259" key="6">
    <source>
        <dbReference type="PROSITE" id="PS50888"/>
    </source>
</evidence>
<gene>
    <name evidence="7" type="ORF">CISIN_1g029713mg</name>
</gene>
<dbReference type="AlphaFoldDB" id="A0A067G8S2"/>
<feature type="compositionally biased region" description="Low complexity" evidence="5">
    <location>
        <begin position="81"/>
        <end position="97"/>
    </location>
</feature>
<keyword evidence="2" id="KW-0805">Transcription regulation</keyword>
<evidence type="ECO:0000313" key="7">
    <source>
        <dbReference type="EMBL" id="KDO75989.1"/>
    </source>
</evidence>
<dbReference type="PaxDb" id="2711-XP_006467787.1"/>
<keyword evidence="4" id="KW-0539">Nucleus</keyword>
<dbReference type="Pfam" id="PF00010">
    <property type="entry name" value="HLH"/>
    <property type="match status" value="1"/>
</dbReference>
<dbReference type="EMBL" id="KK784882">
    <property type="protein sequence ID" value="KDO75989.1"/>
    <property type="molecule type" value="Genomic_DNA"/>
</dbReference>
<dbReference type="PANTHER" id="PTHR13935:SF90">
    <property type="entry name" value="TRANSCRIPTION FACTOR BHLH162"/>
    <property type="match status" value="1"/>
</dbReference>
<keyword evidence="3" id="KW-0804">Transcription</keyword>
<evidence type="ECO:0000313" key="8">
    <source>
        <dbReference type="Proteomes" id="UP000027120"/>
    </source>
</evidence>
<dbReference type="SUPFAM" id="SSF47459">
    <property type="entry name" value="HLH, helix-loop-helix DNA-binding domain"/>
    <property type="match status" value="1"/>
</dbReference>
<proteinExistence type="predicted"/>
<dbReference type="PROSITE" id="PS50888">
    <property type="entry name" value="BHLH"/>
    <property type="match status" value="1"/>
</dbReference>
<evidence type="ECO:0000256" key="2">
    <source>
        <dbReference type="ARBA" id="ARBA00023015"/>
    </source>
</evidence>
<dbReference type="GO" id="GO:0000981">
    <property type="term" value="F:DNA-binding transcription factor activity, RNA polymerase II-specific"/>
    <property type="evidence" value="ECO:0000318"/>
    <property type="project" value="GO_Central"/>
</dbReference>
<evidence type="ECO:0000256" key="5">
    <source>
        <dbReference type="SAM" id="MobiDB-lite"/>
    </source>
</evidence>
<evidence type="ECO:0000256" key="4">
    <source>
        <dbReference type="ARBA" id="ARBA00023242"/>
    </source>
</evidence>
<sequence length="189" mass="21166">MENNPSSSRTDRKTIERNRRNQMKALYSTLNSIVPHQRPMEATSLPDQLDEATKYIKRLQTNLERMKERKERLMGIEKPDAAAATSSSGNSSGTITTGLRSPQIEIHEMGSALEVVLTTGLDFQFMFIETIRLLHEEGVEIVNASFNVVEDTIFHTIHSKQIGDSGSDHDASARISERLKKFGQDGSAF</sequence>
<accession>A0A067G8S2</accession>
<evidence type="ECO:0000256" key="1">
    <source>
        <dbReference type="ARBA" id="ARBA00004123"/>
    </source>
</evidence>
<dbReference type="STRING" id="2711.A0A067G8S2"/>
<protein>
    <recommendedName>
        <fullName evidence="6">BHLH domain-containing protein</fullName>
    </recommendedName>
</protein>
<dbReference type="Proteomes" id="UP000027120">
    <property type="component" value="Unassembled WGS sequence"/>
</dbReference>
<dbReference type="InterPro" id="IPR036638">
    <property type="entry name" value="HLH_DNA-bd_sf"/>
</dbReference>
<reference evidence="7 8" key="1">
    <citation type="submission" date="2014-04" db="EMBL/GenBank/DDBJ databases">
        <authorList>
            <consortium name="International Citrus Genome Consortium"/>
            <person name="Gmitter F."/>
            <person name="Chen C."/>
            <person name="Farmerie W."/>
            <person name="Harkins T."/>
            <person name="Desany B."/>
            <person name="Mohiuddin M."/>
            <person name="Kodira C."/>
            <person name="Borodovsky M."/>
            <person name="Lomsadze A."/>
            <person name="Burns P."/>
            <person name="Jenkins J."/>
            <person name="Prochnik S."/>
            <person name="Shu S."/>
            <person name="Chapman J."/>
            <person name="Pitluck S."/>
            <person name="Schmutz J."/>
            <person name="Rokhsar D."/>
        </authorList>
    </citation>
    <scope>NUCLEOTIDE SEQUENCE</scope>
</reference>
<dbReference type="GO" id="GO:0090575">
    <property type="term" value="C:RNA polymerase II transcription regulator complex"/>
    <property type="evidence" value="ECO:0000318"/>
    <property type="project" value="GO_Central"/>
</dbReference>
<feature type="region of interest" description="Disordered" evidence="5">
    <location>
        <begin position="75"/>
        <end position="97"/>
    </location>
</feature>
<evidence type="ECO:0000256" key="3">
    <source>
        <dbReference type="ARBA" id="ARBA00023163"/>
    </source>
</evidence>
<dbReference type="GO" id="GO:0000977">
    <property type="term" value="F:RNA polymerase II transcription regulatory region sequence-specific DNA binding"/>
    <property type="evidence" value="ECO:0000318"/>
    <property type="project" value="GO_Central"/>
</dbReference>
<dbReference type="InterPro" id="IPR011598">
    <property type="entry name" value="bHLH_dom"/>
</dbReference>